<evidence type="ECO:0000256" key="5">
    <source>
        <dbReference type="PROSITE-ProRule" id="PRU00089"/>
    </source>
</evidence>
<sequence>MWVDPSLACPVPGSPGTALARFDSRVALVAGATETSSLNTSWDYPDPHCCKEDLLSPSSKAGKVQKNGTAQAAPGIICAQLSHRNTQAGSAAPQTAASHVGRGQSVHSACLMNRLRVQTVGTEAEIPSTSSFYTHCARRTLPPNNGTHPCPSFQPGLIHPCPFSPSSPQLTKNEDASRVDIPVPQEMLETHELKAIPKPWKSVLLGPQRVKLKHPRQMSIRIKGGWLRPPLNYCILITLALRNRVSGSLTTQQIYQFTRQHFPFFQVASKGWKTRIRHNLCISSCFEKTAEGHRKFREEVEALYSRKQGLRARPAKNPSLMNLTWRDTAPRPR</sequence>
<dbReference type="InterPro" id="IPR001766">
    <property type="entry name" value="Fork_head_dom"/>
</dbReference>
<dbReference type="Ensembl" id="ENSACUT00000005793.1">
    <property type="protein sequence ID" value="ENSACUP00000005420.1"/>
    <property type="gene ID" value="ENSACUG00000003714.1"/>
</dbReference>
<dbReference type="InterPro" id="IPR036388">
    <property type="entry name" value="WH-like_DNA-bd_sf"/>
</dbReference>
<dbReference type="Gene3D" id="1.10.10.10">
    <property type="entry name" value="Winged helix-like DNA-binding domain superfamily/Winged helix DNA-binding domain"/>
    <property type="match status" value="1"/>
</dbReference>
<keyword evidence="8" id="KW-1185">Reference proteome</keyword>
<keyword evidence="3" id="KW-0804">Transcription</keyword>
<evidence type="ECO:0000256" key="3">
    <source>
        <dbReference type="ARBA" id="ARBA00023163"/>
    </source>
</evidence>
<reference evidence="7" key="1">
    <citation type="submission" date="2025-08" db="UniProtKB">
        <authorList>
            <consortium name="Ensembl"/>
        </authorList>
    </citation>
    <scope>IDENTIFICATION</scope>
</reference>
<dbReference type="InterPro" id="IPR036390">
    <property type="entry name" value="WH_DNA-bd_sf"/>
</dbReference>
<keyword evidence="2 5" id="KW-0238">DNA-binding</keyword>
<dbReference type="AlphaFoldDB" id="A0A663M056"/>
<dbReference type="PANTHER" id="PTHR46789:SF2">
    <property type="entry name" value="FORKHEAD BOX PROTEIN R2"/>
    <property type="match status" value="1"/>
</dbReference>
<evidence type="ECO:0000313" key="7">
    <source>
        <dbReference type="Ensembl" id="ENSACUP00000005420.1"/>
    </source>
</evidence>
<keyword evidence="1" id="KW-0805">Transcription regulation</keyword>
<protein>
    <recommendedName>
        <fullName evidence="6">Fork-head domain-containing protein</fullName>
    </recommendedName>
</protein>
<accession>A0A663M056</accession>
<evidence type="ECO:0000256" key="1">
    <source>
        <dbReference type="ARBA" id="ARBA00023015"/>
    </source>
</evidence>
<feature type="DNA-binding region" description="Fork-head" evidence="5">
    <location>
        <begin position="228"/>
        <end position="288"/>
    </location>
</feature>
<dbReference type="InterPro" id="IPR052328">
    <property type="entry name" value="FOX_transcription_regulators"/>
</dbReference>
<organism evidence="7 8">
    <name type="scientific">Athene cunicularia</name>
    <name type="common">Burrowing owl</name>
    <name type="synonym">Speotyto cunicularia</name>
    <dbReference type="NCBI Taxonomy" id="194338"/>
    <lineage>
        <taxon>Eukaryota</taxon>
        <taxon>Metazoa</taxon>
        <taxon>Chordata</taxon>
        <taxon>Craniata</taxon>
        <taxon>Vertebrata</taxon>
        <taxon>Euteleostomi</taxon>
        <taxon>Archelosauria</taxon>
        <taxon>Archosauria</taxon>
        <taxon>Dinosauria</taxon>
        <taxon>Saurischia</taxon>
        <taxon>Theropoda</taxon>
        <taxon>Coelurosauria</taxon>
        <taxon>Aves</taxon>
        <taxon>Neognathae</taxon>
        <taxon>Neoaves</taxon>
        <taxon>Telluraves</taxon>
        <taxon>Strigiformes</taxon>
        <taxon>Strigidae</taxon>
        <taxon>Athene</taxon>
    </lineage>
</organism>
<dbReference type="Pfam" id="PF00250">
    <property type="entry name" value="Forkhead"/>
    <property type="match status" value="1"/>
</dbReference>
<dbReference type="OMA" id="SHFVCNE"/>
<proteinExistence type="predicted"/>
<evidence type="ECO:0000256" key="2">
    <source>
        <dbReference type="ARBA" id="ARBA00023125"/>
    </source>
</evidence>
<dbReference type="Proteomes" id="UP000472269">
    <property type="component" value="Unplaced"/>
</dbReference>
<dbReference type="GO" id="GO:0005634">
    <property type="term" value="C:nucleus"/>
    <property type="evidence" value="ECO:0007669"/>
    <property type="project" value="UniProtKB-SubCell"/>
</dbReference>
<dbReference type="PANTHER" id="PTHR46789">
    <property type="entry name" value="FORKHEAD BOX PROTEIN R1"/>
    <property type="match status" value="1"/>
</dbReference>
<comment type="subcellular location">
    <subcellularLocation>
        <location evidence="5">Nucleus</location>
    </subcellularLocation>
</comment>
<dbReference type="GO" id="GO:0003700">
    <property type="term" value="F:DNA-binding transcription factor activity"/>
    <property type="evidence" value="ECO:0007669"/>
    <property type="project" value="InterPro"/>
</dbReference>
<dbReference type="GO" id="GO:1990837">
    <property type="term" value="F:sequence-specific double-stranded DNA binding"/>
    <property type="evidence" value="ECO:0007669"/>
    <property type="project" value="TreeGrafter"/>
</dbReference>
<feature type="domain" description="Fork-head" evidence="6">
    <location>
        <begin position="228"/>
        <end position="288"/>
    </location>
</feature>
<keyword evidence="4 5" id="KW-0539">Nucleus</keyword>
<dbReference type="PRINTS" id="PR00053">
    <property type="entry name" value="FORKHEAD"/>
</dbReference>
<evidence type="ECO:0000256" key="4">
    <source>
        <dbReference type="ARBA" id="ARBA00023242"/>
    </source>
</evidence>
<evidence type="ECO:0000313" key="8">
    <source>
        <dbReference type="Proteomes" id="UP000472269"/>
    </source>
</evidence>
<evidence type="ECO:0000259" key="6">
    <source>
        <dbReference type="PROSITE" id="PS50039"/>
    </source>
</evidence>
<dbReference type="PROSITE" id="PS50039">
    <property type="entry name" value="FORK_HEAD_3"/>
    <property type="match status" value="1"/>
</dbReference>
<reference evidence="7" key="2">
    <citation type="submission" date="2025-09" db="UniProtKB">
        <authorList>
            <consortium name="Ensembl"/>
        </authorList>
    </citation>
    <scope>IDENTIFICATION</scope>
</reference>
<name>A0A663M056_ATHCN</name>
<dbReference type="SUPFAM" id="SSF46785">
    <property type="entry name" value="Winged helix' DNA-binding domain"/>
    <property type="match status" value="1"/>
</dbReference>
<dbReference type="SMART" id="SM00339">
    <property type="entry name" value="FH"/>
    <property type="match status" value="1"/>
</dbReference>